<dbReference type="SUPFAM" id="SSF111369">
    <property type="entry name" value="HlyD-like secretion proteins"/>
    <property type="match status" value="2"/>
</dbReference>
<dbReference type="Gene3D" id="1.10.287.470">
    <property type="entry name" value="Helix hairpin bin"/>
    <property type="match status" value="1"/>
</dbReference>
<sequence>MLGKFQREIAAGKLKIKWHWLALGVVAPGLLLVAVRLGLDYWAQSQAPAPTPPVVKVKPMIAALGRIQPEGEIITLSAPSSIEGARVSEILVQEGEVVRQGQVLANLDTTSKRRVEVQLAANEVAIAQAQLNQVLAGAKTGDIQARQAQVGRLEAELRLAQTDLQRNQGLYQEGGISAAALDNFRLRVDTVRQQLQEAQANLRSVREVRGVDVKLAQAQVAQARNRLALAQVELDLSLIKAPVAGRVLKIHTRVGETVGNEGILDLGRTARMFVVAEVYETDILGVQAGQRAVITGTALPAGVRGTVTQVGWQVAKKDVLDTDPVADVDARVVEVKIALDQAASAQVNRLTNMVVNVQIER</sequence>
<dbReference type="RefSeq" id="WP_084111472.1">
    <property type="nucleotide sequence ID" value="NZ_CP017675.1"/>
</dbReference>
<feature type="coiled-coil region" evidence="3">
    <location>
        <begin position="181"/>
        <end position="233"/>
    </location>
</feature>
<dbReference type="InterPro" id="IPR014315">
    <property type="entry name" value="ABC_heterocyst_DevB"/>
</dbReference>
<reference evidence="6 7" key="1">
    <citation type="submission" date="2016-10" db="EMBL/GenBank/DDBJ databases">
        <title>Description of Gloeomargarita lithophora gen. nov., sp. nov., a thylakoid-bearing basal-branching cyanobacterium with intracellular carbonates, and proposal for Gloeomargaritales ord. nov.</title>
        <authorList>
            <person name="Moreira D."/>
            <person name="Tavera R."/>
            <person name="Benzerara K."/>
            <person name="Skouri-Panet F."/>
            <person name="Couradeau E."/>
            <person name="Gerard E."/>
            <person name="Loussert C."/>
            <person name="Novelo E."/>
            <person name="Zivanovic Y."/>
            <person name="Lopez-Garcia P."/>
        </authorList>
    </citation>
    <scope>NUCLEOTIDE SEQUENCE [LARGE SCALE GENOMIC DNA]</scope>
    <source>
        <strain evidence="6 7">D10</strain>
    </source>
</reference>
<organism evidence="6 7">
    <name type="scientific">Gloeomargarita lithophora Alchichica-D10</name>
    <dbReference type="NCBI Taxonomy" id="1188229"/>
    <lineage>
        <taxon>Bacteria</taxon>
        <taxon>Bacillati</taxon>
        <taxon>Cyanobacteriota</taxon>
        <taxon>Cyanophyceae</taxon>
        <taxon>Gloeomargaritales</taxon>
        <taxon>Gloeomargaritaceae</taxon>
        <taxon>Gloeomargarita</taxon>
    </lineage>
</organism>
<feature type="transmembrane region" description="Helical" evidence="4">
    <location>
        <begin position="20"/>
        <end position="39"/>
    </location>
</feature>
<comment type="subcellular location">
    <subcellularLocation>
        <location evidence="1">Cell envelope</location>
    </subcellularLocation>
</comment>
<protein>
    <submittedName>
        <fullName evidence="6">Secretion protein HlyD</fullName>
    </submittedName>
</protein>
<keyword evidence="4" id="KW-0812">Transmembrane</keyword>
<accession>A0A1J0ABB9</accession>
<dbReference type="GO" id="GO:0030313">
    <property type="term" value="C:cell envelope"/>
    <property type="evidence" value="ECO:0007669"/>
    <property type="project" value="UniProtKB-SubCell"/>
</dbReference>
<dbReference type="Pfam" id="PF25881">
    <property type="entry name" value="HH_YBHG"/>
    <property type="match status" value="1"/>
</dbReference>
<dbReference type="KEGG" id="glt:GlitD10_0875"/>
<evidence type="ECO:0000256" key="4">
    <source>
        <dbReference type="SAM" id="Phobius"/>
    </source>
</evidence>
<evidence type="ECO:0000256" key="1">
    <source>
        <dbReference type="ARBA" id="ARBA00004196"/>
    </source>
</evidence>
<dbReference type="Proteomes" id="UP000180235">
    <property type="component" value="Chromosome"/>
</dbReference>
<proteinExistence type="predicted"/>
<keyword evidence="4" id="KW-1133">Transmembrane helix</keyword>
<dbReference type="PANTHER" id="PTHR32347">
    <property type="entry name" value="EFFLUX SYSTEM COMPONENT YKNX-RELATED"/>
    <property type="match status" value="1"/>
</dbReference>
<keyword evidence="4" id="KW-0472">Membrane</keyword>
<dbReference type="AlphaFoldDB" id="A0A1J0ABB9"/>
<feature type="domain" description="YbhG-like alpha-helical hairpin" evidence="5">
    <location>
        <begin position="119"/>
        <end position="235"/>
    </location>
</feature>
<evidence type="ECO:0000259" key="5">
    <source>
        <dbReference type="Pfam" id="PF25881"/>
    </source>
</evidence>
<dbReference type="NCBIfam" id="TIGR02971">
    <property type="entry name" value="heterocyst_DevB"/>
    <property type="match status" value="1"/>
</dbReference>
<dbReference type="STRING" id="1188229.GlitD10_0875"/>
<keyword evidence="2 3" id="KW-0175">Coiled coil</keyword>
<dbReference type="Gene3D" id="2.40.50.100">
    <property type="match status" value="1"/>
</dbReference>
<evidence type="ECO:0000313" key="7">
    <source>
        <dbReference type="Proteomes" id="UP000180235"/>
    </source>
</evidence>
<dbReference type="PANTHER" id="PTHR32347:SF27">
    <property type="entry name" value="RND EFFLUX PUMP MEMBRANE FUSION PROTEIN BARREL-SANDWICH DOMAIN-CONTAINING PROTEIN"/>
    <property type="match status" value="1"/>
</dbReference>
<evidence type="ECO:0000256" key="2">
    <source>
        <dbReference type="ARBA" id="ARBA00023054"/>
    </source>
</evidence>
<dbReference type="InterPro" id="IPR050465">
    <property type="entry name" value="UPF0194_transport"/>
</dbReference>
<dbReference type="Gene3D" id="2.40.30.170">
    <property type="match status" value="1"/>
</dbReference>
<dbReference type="EMBL" id="CP017675">
    <property type="protein sequence ID" value="APB33193.1"/>
    <property type="molecule type" value="Genomic_DNA"/>
</dbReference>
<evidence type="ECO:0000313" key="6">
    <source>
        <dbReference type="EMBL" id="APB33193.1"/>
    </source>
</evidence>
<dbReference type="OrthoDB" id="556614at2"/>
<name>A0A1J0ABB9_9CYAN</name>
<evidence type="ECO:0000256" key="3">
    <source>
        <dbReference type="SAM" id="Coils"/>
    </source>
</evidence>
<keyword evidence="7" id="KW-1185">Reference proteome</keyword>
<gene>
    <name evidence="6" type="ORF">GlitD10_0875</name>
</gene>
<dbReference type="InterPro" id="IPR059052">
    <property type="entry name" value="HH_YbhG-like"/>
</dbReference>